<dbReference type="SUPFAM" id="SSF103088">
    <property type="entry name" value="OmpA-like"/>
    <property type="match status" value="1"/>
</dbReference>
<dbReference type="Proteomes" id="UP001165489">
    <property type="component" value="Unassembled WGS sequence"/>
</dbReference>
<reference evidence="6" key="1">
    <citation type="submission" date="2022-03" db="EMBL/GenBank/DDBJ databases">
        <title>De novo assembled genomes of Belliella spp. (Cyclobacteriaceae) strains.</title>
        <authorList>
            <person name="Szabo A."/>
            <person name="Korponai K."/>
            <person name="Felfoldi T."/>
        </authorList>
    </citation>
    <scope>NUCLEOTIDE SEQUENCE</scope>
    <source>
        <strain evidence="6">DSM 111904</strain>
    </source>
</reference>
<dbReference type="Gene3D" id="3.30.1330.60">
    <property type="entry name" value="OmpA-like domain"/>
    <property type="match status" value="1"/>
</dbReference>
<dbReference type="InterPro" id="IPR050330">
    <property type="entry name" value="Bact_OuterMem_StrucFunc"/>
</dbReference>
<keyword evidence="2 3" id="KW-0472">Membrane</keyword>
<dbReference type="InterPro" id="IPR006665">
    <property type="entry name" value="OmpA-like"/>
</dbReference>
<protein>
    <submittedName>
        <fullName evidence="6">OmpA family protein</fullName>
    </submittedName>
</protein>
<evidence type="ECO:0000256" key="4">
    <source>
        <dbReference type="SAM" id="MobiDB-lite"/>
    </source>
</evidence>
<feature type="region of interest" description="Disordered" evidence="4">
    <location>
        <begin position="1"/>
        <end position="20"/>
    </location>
</feature>
<comment type="subcellular location">
    <subcellularLocation>
        <location evidence="1">Cell outer membrane</location>
    </subcellularLocation>
</comment>
<organism evidence="6 7">
    <name type="scientific">Belliella filtrata</name>
    <dbReference type="NCBI Taxonomy" id="2923435"/>
    <lineage>
        <taxon>Bacteria</taxon>
        <taxon>Pseudomonadati</taxon>
        <taxon>Bacteroidota</taxon>
        <taxon>Cytophagia</taxon>
        <taxon>Cytophagales</taxon>
        <taxon>Cyclobacteriaceae</taxon>
        <taxon>Belliella</taxon>
    </lineage>
</organism>
<dbReference type="PROSITE" id="PS51123">
    <property type="entry name" value="OMPA_2"/>
    <property type="match status" value="1"/>
</dbReference>
<dbReference type="RefSeq" id="WP_241348127.1">
    <property type="nucleotide sequence ID" value="NZ_JAKZGP010000023.1"/>
</dbReference>
<dbReference type="Pfam" id="PF00691">
    <property type="entry name" value="OmpA"/>
    <property type="match status" value="1"/>
</dbReference>
<dbReference type="InterPro" id="IPR036737">
    <property type="entry name" value="OmpA-like_sf"/>
</dbReference>
<gene>
    <name evidence="6" type="ORF">MM239_10325</name>
</gene>
<feature type="region of interest" description="Disordered" evidence="4">
    <location>
        <begin position="38"/>
        <end position="71"/>
    </location>
</feature>
<evidence type="ECO:0000256" key="2">
    <source>
        <dbReference type="ARBA" id="ARBA00023136"/>
    </source>
</evidence>
<evidence type="ECO:0000256" key="3">
    <source>
        <dbReference type="PROSITE-ProRule" id="PRU00473"/>
    </source>
</evidence>
<evidence type="ECO:0000259" key="5">
    <source>
        <dbReference type="PROSITE" id="PS51123"/>
    </source>
</evidence>
<dbReference type="EMBL" id="JAKZGP010000023">
    <property type="protein sequence ID" value="MCH7409790.1"/>
    <property type="molecule type" value="Genomic_DNA"/>
</dbReference>
<accession>A0ABS9V051</accession>
<feature type="domain" description="OmpA-like" evidence="5">
    <location>
        <begin position="309"/>
        <end position="426"/>
    </location>
</feature>
<comment type="caution">
    <text evidence="6">The sequence shown here is derived from an EMBL/GenBank/DDBJ whole genome shotgun (WGS) entry which is preliminary data.</text>
</comment>
<dbReference type="PRINTS" id="PR01021">
    <property type="entry name" value="OMPADOMAIN"/>
</dbReference>
<evidence type="ECO:0000313" key="6">
    <source>
        <dbReference type="EMBL" id="MCH7409790.1"/>
    </source>
</evidence>
<sequence length="443" mass="50681">MSSRAQDIKEKINRRADRASERALDNLEEKVFSTKIKFPKKKDKSPQNETTTREDSWSDFPVSQEEKIEEKGNSLSLQSKDLKAYSNYDFILGSKILYAEDFATTALGDLPGGWNTSSSLEVVELSAYPDRWIRLDKGQNGFTPLNLGELPLSFTLEFDLVLDVDPKKFAPNTRFFGVVLNDLPDASMQLGSWRAGNHRIFLGISKDERYMQKVWKQSEYNELTKNPIALLNKEKLQRGEKVRVSMWKQNRRIRFYLNEEKVFDILQSHPEEFPFRSLKLYSDNANDGEFFYISNFRMANEPPLIKSQLEEEGVFEATGIYFESGSAEIKPESYPSLHQIAEYMKAHGGSFSIAGHTDNIGNRESNRLLSEQRASAVRNTLIKSFGVHTNQLASIGFGMNYPLYDNNSPAGRSQNRRVDIINLSIVPNYEERLSIAVYGDARR</sequence>
<name>A0ABS9V051_9BACT</name>
<evidence type="ECO:0000256" key="1">
    <source>
        <dbReference type="ARBA" id="ARBA00004442"/>
    </source>
</evidence>
<evidence type="ECO:0000313" key="7">
    <source>
        <dbReference type="Proteomes" id="UP001165489"/>
    </source>
</evidence>
<dbReference type="PANTHER" id="PTHR30329">
    <property type="entry name" value="STATOR ELEMENT OF FLAGELLAR MOTOR COMPLEX"/>
    <property type="match status" value="1"/>
</dbReference>
<dbReference type="CDD" id="cd07185">
    <property type="entry name" value="OmpA_C-like"/>
    <property type="match status" value="1"/>
</dbReference>
<dbReference type="InterPro" id="IPR006664">
    <property type="entry name" value="OMP_bac"/>
</dbReference>
<proteinExistence type="predicted"/>
<dbReference type="PANTHER" id="PTHR30329:SF20">
    <property type="entry name" value="EXPORTED PROTEIN"/>
    <property type="match status" value="1"/>
</dbReference>
<keyword evidence="7" id="KW-1185">Reference proteome</keyword>